<organism evidence="9 10">
    <name type="scientific">Rhizobium miluonense</name>
    <dbReference type="NCBI Taxonomy" id="411945"/>
    <lineage>
        <taxon>Bacteria</taxon>
        <taxon>Pseudomonadati</taxon>
        <taxon>Pseudomonadota</taxon>
        <taxon>Alphaproteobacteria</taxon>
        <taxon>Hyphomicrobiales</taxon>
        <taxon>Rhizobiaceae</taxon>
        <taxon>Rhizobium/Agrobacterium group</taxon>
        <taxon>Rhizobium</taxon>
    </lineage>
</organism>
<keyword evidence="3" id="KW-1003">Cell membrane</keyword>
<sequence length="323" mass="33611">MTSMNPIRPRNALPRGLVRRIFPGAITLAAMIVILIVCGTIQPRIWSQSGITLILSPIVALVIASQAQMVMMSIGDIDLSIGFFIGMVTTIVATLLPNTPTLGLLALGASVLGYTLMGALVQLREVPSLIATLGGSFIWLGLGLFALPVPGGSVPDWLSSYAFWTPPLSIPAPVITMLTATVITWLVMQRTWLGVQFRSLGSNPYALIRSGGSVLRTRMLTYATVGILGVLSGITLSAEIGGGDIDAVPGYTLSSIAAVILGGGVFTGGRAVAWGTLFGAVTLGLLTVLLTLLNLSSNLQPAVQGAIVIAVLAGRLVVERVVK</sequence>
<dbReference type="PANTHER" id="PTHR32196">
    <property type="entry name" value="ABC TRANSPORTER PERMEASE PROTEIN YPHD-RELATED-RELATED"/>
    <property type="match status" value="1"/>
</dbReference>
<dbReference type="OrthoDB" id="9808136at2"/>
<evidence type="ECO:0000256" key="6">
    <source>
        <dbReference type="ARBA" id="ARBA00022989"/>
    </source>
</evidence>
<keyword evidence="6 8" id="KW-1133">Transmembrane helix</keyword>
<dbReference type="InterPro" id="IPR001851">
    <property type="entry name" value="ABC_transp_permease"/>
</dbReference>
<evidence type="ECO:0000256" key="5">
    <source>
        <dbReference type="ARBA" id="ARBA00022692"/>
    </source>
</evidence>
<feature type="transmembrane region" description="Helical" evidence="8">
    <location>
        <begin position="102"/>
        <end position="121"/>
    </location>
</feature>
<reference evidence="10" key="1">
    <citation type="submission" date="2016-08" db="EMBL/GenBank/DDBJ databases">
        <authorList>
            <person name="Varghese N."/>
            <person name="Submissions Spin"/>
        </authorList>
    </citation>
    <scope>NUCLEOTIDE SEQUENCE [LARGE SCALE GENOMIC DNA]</scope>
    <source>
        <strain evidence="10">HAMBI 2971</strain>
    </source>
</reference>
<dbReference type="AlphaFoldDB" id="A0A1C3V7E2"/>
<dbReference type="EMBL" id="FMAH01000009">
    <property type="protein sequence ID" value="SCB23615.1"/>
    <property type="molecule type" value="Genomic_DNA"/>
</dbReference>
<dbReference type="Proteomes" id="UP000199435">
    <property type="component" value="Unassembled WGS sequence"/>
</dbReference>
<comment type="subcellular location">
    <subcellularLocation>
        <location evidence="1">Cell membrane</location>
        <topology evidence="1">Multi-pass membrane protein</topology>
    </subcellularLocation>
</comment>
<keyword evidence="7 8" id="KW-0472">Membrane</keyword>
<evidence type="ECO:0000256" key="1">
    <source>
        <dbReference type="ARBA" id="ARBA00004651"/>
    </source>
</evidence>
<accession>A0A1C3V7E2</accession>
<keyword evidence="4" id="KW-0997">Cell inner membrane</keyword>
<dbReference type="STRING" id="411945.GA0061102_100995"/>
<evidence type="ECO:0000313" key="9">
    <source>
        <dbReference type="EMBL" id="SCB23615.1"/>
    </source>
</evidence>
<feature type="transmembrane region" description="Helical" evidence="8">
    <location>
        <begin position="273"/>
        <end position="293"/>
    </location>
</feature>
<name>A0A1C3V7E2_9HYPH</name>
<dbReference type="CDD" id="cd06579">
    <property type="entry name" value="TM_PBP1_transp_AraH_like"/>
    <property type="match status" value="1"/>
</dbReference>
<dbReference type="GO" id="GO:0005886">
    <property type="term" value="C:plasma membrane"/>
    <property type="evidence" value="ECO:0007669"/>
    <property type="project" value="UniProtKB-SubCell"/>
</dbReference>
<keyword evidence="5 8" id="KW-0812">Transmembrane</keyword>
<evidence type="ECO:0000313" key="10">
    <source>
        <dbReference type="Proteomes" id="UP000199435"/>
    </source>
</evidence>
<dbReference type="GO" id="GO:0022857">
    <property type="term" value="F:transmembrane transporter activity"/>
    <property type="evidence" value="ECO:0007669"/>
    <property type="project" value="InterPro"/>
</dbReference>
<feature type="transmembrane region" description="Helical" evidence="8">
    <location>
        <begin position="248"/>
        <end position="266"/>
    </location>
</feature>
<feature type="transmembrane region" description="Helical" evidence="8">
    <location>
        <begin position="299"/>
        <end position="318"/>
    </location>
</feature>
<feature type="transmembrane region" description="Helical" evidence="8">
    <location>
        <begin position="48"/>
        <end position="65"/>
    </location>
</feature>
<proteinExistence type="predicted"/>
<evidence type="ECO:0000256" key="8">
    <source>
        <dbReference type="SAM" id="Phobius"/>
    </source>
</evidence>
<evidence type="ECO:0000256" key="7">
    <source>
        <dbReference type="ARBA" id="ARBA00023136"/>
    </source>
</evidence>
<dbReference type="Pfam" id="PF02653">
    <property type="entry name" value="BPD_transp_2"/>
    <property type="match status" value="1"/>
</dbReference>
<keyword evidence="10" id="KW-1185">Reference proteome</keyword>
<dbReference type="PANTHER" id="PTHR32196:SF21">
    <property type="entry name" value="ABC TRANSPORTER PERMEASE PROTEIN YPHD-RELATED"/>
    <property type="match status" value="1"/>
</dbReference>
<feature type="transmembrane region" description="Helical" evidence="8">
    <location>
        <begin position="219"/>
        <end position="236"/>
    </location>
</feature>
<feature type="transmembrane region" description="Helical" evidence="8">
    <location>
        <begin position="168"/>
        <end position="188"/>
    </location>
</feature>
<gene>
    <name evidence="9" type="ORF">GA0061102_100995</name>
</gene>
<evidence type="ECO:0000256" key="3">
    <source>
        <dbReference type="ARBA" id="ARBA00022475"/>
    </source>
</evidence>
<evidence type="ECO:0000256" key="4">
    <source>
        <dbReference type="ARBA" id="ARBA00022519"/>
    </source>
</evidence>
<keyword evidence="2" id="KW-0813">Transport</keyword>
<evidence type="ECO:0000256" key="2">
    <source>
        <dbReference type="ARBA" id="ARBA00022448"/>
    </source>
</evidence>
<feature type="transmembrane region" description="Helical" evidence="8">
    <location>
        <begin position="21"/>
        <end position="42"/>
    </location>
</feature>
<feature type="transmembrane region" description="Helical" evidence="8">
    <location>
        <begin position="128"/>
        <end position="148"/>
    </location>
</feature>
<feature type="transmembrane region" description="Helical" evidence="8">
    <location>
        <begin position="77"/>
        <end position="96"/>
    </location>
</feature>
<protein>
    <submittedName>
        <fullName evidence="9">Monosaccharide ABC transporter membrane protein, CUT2 family (TC 3.A.1.2.-)</fullName>
    </submittedName>
</protein>